<dbReference type="SUPFAM" id="SSF53474">
    <property type="entry name" value="alpha/beta-Hydrolases"/>
    <property type="match status" value="1"/>
</dbReference>
<protein>
    <recommendedName>
        <fullName evidence="8">AB hydrolase-1 domain-containing protein</fullName>
    </recommendedName>
</protein>
<name>A0A9P5H8Y9_9HYPO</name>
<comment type="similarity">
    <text evidence="1">Belongs to the peptidase S33 family.</text>
</comment>
<sequence>MREKELFNAKVYGARPKSNRSLWSKSGIVCLGLLCGINLFLRFSDAPVDTGEARSYLGETLQWKLCGKIINHEIECGEIDVPMDQFDPVNSGDKTFQIPLIRLRGKNATQNLVVNPGGPGGSGFEFLYRRGEQLNRIVGENFHILSFDPRGVNSSQPSASCYPTAAVREKQSMALDGDLVRDSAERFAWTQNYVKTCEENMGEHGRYINTPQTAADMNSILDAVGQQDMVYWGFSYGTLLGQTYASLFPERSKRVIIDGVVDQIEWYTAPLLEGDMTDTQNVLDGFFEECLKSAKTCALSDFADSKEELQSSVVSFLRGLKQEPIAVFVNTTTYGTLDYKSMWFNAVFPHMYRPSTWFEFATRLAEMMCGNATNAFLAYGIDSFPSDEALDVVMLNDAMSGPKYWPKTRQELVDILEPFYNTSSFSLAENQGYFAKQQWLIPRTHNFEPSHRVETTHPLLVLSTTYDPICPLASARKAQKTFVGSRLVEVKGYGHCSVAVTSACLARHVRNFLDTGKLPEENTECEIDEPYFQEPESEEVLMAKLSTAETEVDQIRVAQAMLASQLRW</sequence>
<dbReference type="Pfam" id="PF08386">
    <property type="entry name" value="Abhydrolase_4"/>
    <property type="match status" value="1"/>
</dbReference>
<dbReference type="InterPro" id="IPR013595">
    <property type="entry name" value="Pept_S33_TAP-like_C"/>
</dbReference>
<feature type="domain" description="Peptidase S33 tripeptidyl aminopeptidase-like C-terminal" evidence="5">
    <location>
        <begin position="442"/>
        <end position="525"/>
    </location>
</feature>
<evidence type="ECO:0000313" key="6">
    <source>
        <dbReference type="EMBL" id="KAF7544950.1"/>
    </source>
</evidence>
<evidence type="ECO:0008006" key="8">
    <source>
        <dbReference type="Google" id="ProtNLM"/>
    </source>
</evidence>
<accession>A0A9P5H8Y9</accession>
<dbReference type="EMBL" id="JAANBB010000277">
    <property type="protein sequence ID" value="KAF7544950.1"/>
    <property type="molecule type" value="Genomic_DNA"/>
</dbReference>
<keyword evidence="3" id="KW-0812">Transmembrane</keyword>
<gene>
    <name evidence="6" type="ORF">G7Z17_g9554</name>
</gene>
<evidence type="ECO:0000313" key="7">
    <source>
        <dbReference type="Proteomes" id="UP000722485"/>
    </source>
</evidence>
<evidence type="ECO:0000256" key="2">
    <source>
        <dbReference type="ARBA" id="ARBA00022801"/>
    </source>
</evidence>
<dbReference type="AlphaFoldDB" id="A0A9P5H8Y9"/>
<evidence type="ECO:0000256" key="3">
    <source>
        <dbReference type="SAM" id="Phobius"/>
    </source>
</evidence>
<dbReference type="PANTHER" id="PTHR43248">
    <property type="entry name" value="2-SUCCINYL-6-HYDROXY-2,4-CYCLOHEXADIENE-1-CARBOXYLATE SYNTHASE"/>
    <property type="match status" value="1"/>
</dbReference>
<keyword evidence="2" id="KW-0378">Hydrolase</keyword>
<dbReference type="InterPro" id="IPR051601">
    <property type="entry name" value="Serine_prot/Carboxylest_S33"/>
</dbReference>
<dbReference type="GO" id="GO:0016787">
    <property type="term" value="F:hydrolase activity"/>
    <property type="evidence" value="ECO:0007669"/>
    <property type="project" value="UniProtKB-KW"/>
</dbReference>
<dbReference type="Pfam" id="PF00561">
    <property type="entry name" value="Abhydrolase_1"/>
    <property type="match status" value="1"/>
</dbReference>
<dbReference type="Proteomes" id="UP000722485">
    <property type="component" value="Unassembled WGS sequence"/>
</dbReference>
<dbReference type="OrthoDB" id="425534at2759"/>
<keyword evidence="7" id="KW-1185">Reference proteome</keyword>
<organism evidence="6 7">
    <name type="scientific">Cylindrodendrum hubeiense</name>
    <dbReference type="NCBI Taxonomy" id="595255"/>
    <lineage>
        <taxon>Eukaryota</taxon>
        <taxon>Fungi</taxon>
        <taxon>Dikarya</taxon>
        <taxon>Ascomycota</taxon>
        <taxon>Pezizomycotina</taxon>
        <taxon>Sordariomycetes</taxon>
        <taxon>Hypocreomycetidae</taxon>
        <taxon>Hypocreales</taxon>
        <taxon>Nectriaceae</taxon>
        <taxon>Cylindrodendrum</taxon>
    </lineage>
</organism>
<keyword evidence="3" id="KW-0472">Membrane</keyword>
<evidence type="ECO:0000259" key="5">
    <source>
        <dbReference type="Pfam" id="PF08386"/>
    </source>
</evidence>
<dbReference type="Gene3D" id="3.40.50.1820">
    <property type="entry name" value="alpha/beta hydrolase"/>
    <property type="match status" value="1"/>
</dbReference>
<evidence type="ECO:0000259" key="4">
    <source>
        <dbReference type="Pfam" id="PF00561"/>
    </source>
</evidence>
<dbReference type="InterPro" id="IPR029058">
    <property type="entry name" value="AB_hydrolase_fold"/>
</dbReference>
<dbReference type="PANTHER" id="PTHR43248:SF25">
    <property type="entry name" value="AB HYDROLASE-1 DOMAIN-CONTAINING PROTEIN-RELATED"/>
    <property type="match status" value="1"/>
</dbReference>
<comment type="caution">
    <text evidence="6">The sequence shown here is derived from an EMBL/GenBank/DDBJ whole genome shotgun (WGS) entry which is preliminary data.</text>
</comment>
<feature type="transmembrane region" description="Helical" evidence="3">
    <location>
        <begin position="21"/>
        <end position="41"/>
    </location>
</feature>
<reference evidence="6" key="1">
    <citation type="submission" date="2020-03" db="EMBL/GenBank/DDBJ databases">
        <title>Draft Genome Sequence of Cylindrodendrum hubeiense.</title>
        <authorList>
            <person name="Buettner E."/>
            <person name="Kellner H."/>
        </authorList>
    </citation>
    <scope>NUCLEOTIDE SEQUENCE</scope>
    <source>
        <strain evidence="6">IHI 201604</strain>
    </source>
</reference>
<evidence type="ECO:0000256" key="1">
    <source>
        <dbReference type="ARBA" id="ARBA00010088"/>
    </source>
</evidence>
<keyword evidence="3" id="KW-1133">Transmembrane helix</keyword>
<dbReference type="InterPro" id="IPR000073">
    <property type="entry name" value="AB_hydrolase_1"/>
</dbReference>
<proteinExistence type="inferred from homology"/>
<feature type="domain" description="AB hydrolase-1" evidence="4">
    <location>
        <begin position="112"/>
        <end position="260"/>
    </location>
</feature>